<dbReference type="FunFam" id="3.30.160.60:FF:000303">
    <property type="entry name" value="Zinc finger protein 41"/>
    <property type="match status" value="1"/>
</dbReference>
<dbReference type="InterPro" id="IPR013087">
    <property type="entry name" value="Znf_C2H2_type"/>
</dbReference>
<keyword evidence="12" id="KW-1185">Reference proteome</keyword>
<sequence>MQPSNDANINIIISNILSQKRYSHCRLCLCNIEEVYVCTSDAVTLNPSGGVFQSLKSILVRLLGEELNDDIPGVDAVCVQCVENTLAAMRFLDRCRTSMDTLSKAFESISNAFENNFSIESSDKVIINITESKTDLLAMKKPRYNRKQKCKQPFECTDCLLYFNGFDDLKVHNLAHHGYVTSSIIKHRKPNNPDNQKHQLTKCPECPLFCDYEESLKVHYDRQHATHICQECGKYCIGLDKLIIHEEKHKTKKSCPKCSKTYSTKDFYDRHVKLCLNNLIDPHPIRNSMVKSYRCEKCDKAYGTRGGLRVHNRFAHGNAKPHVCPECGKKFPAPSCLRTHMIKHTGEKNFKCDICGSRFVSKEALLYHTRRHTGEKPYNCTICEERFVNASARAEHIKFKHLTSSKAEFQKCHINKPLCRRKFNEIQINTMDHVQNIILKGENVGERHCYLNSLVNRACKEEIDFQKLSEGTPIDKIYKIDVANRFKNVEYILYTLKDDDMLYVSRALKSLWLLDSSYRHIVNPIYLENKVFPEMTRPAVNKMKHWIELNLKDQERCEEFYLYNKTNFKDSIKYLRHCSPAFIVKEIVHVFHKLTPHHLKILCEACPGVVQVYFECIKTNHEALCKYFDEEYKFFDSFKCLLKLDGELYLDLLESCLSPRTLSPAATIYIMKKYKGRFQAKRELYTSQILNIKTLASCLSPNECKDLVLLLAKAEYLEGWFSYQRIEPLIKRIASEERATFKKLIFVNKEIGERVKEWPYEQPSPPKVVDRDDHIFFDADEHYDTSEFCEDYVSGKCMLMKRKYAAYACNIMESCKPKTLLDQLFDRYRFSGFSKTFSELKNRLQVESSIEGRQNIFLVLVSKTGGVPEHVKVLMKLLVEQHKNEPSNLRAAVVRSFVKRVCFWRMPEDIWTLMLEFAYTLGLDGLEGQPLCVEGLHAVILRSIINGTKPTSELMNAYRKNFTTFKEYNLSGSEVKLVKMNLTSMLIDYPNEFLDVVSTYNVKIQDVVGAVDALAKAAHGNKDLISRLFESRVARRQLIAETFPIKQFEASYINSLRHDVSLLSAGEIFTTLASKEKTNHDRFLRYLKIYFGEANGLADQHLVSLENEFKDNPKMSLVRPLALLASSDTILKIIQCLTNEKTKQNLKLIQAFKDNIHATRPHIRKDTFDWRLFGPKAVANQLLICRIVSLEQNIKKCLERRATHAIALRLALNTSFEVDTFKIVAIKSPKVTINVATSYFFKDLGTINPEIWNLLKEIILKFHYQNLPRKSLQRLSNQNNIPKNIRADFWTTVYAALSQVNQNKAMRALYKLESSLPNVDKGLLKKIIKDFIENKFTAENVKKHSFYDDEEPTPDPENIMSTASMKLYFRLIAKFLLLTTSEEEQRDKVNSIMIPLFDKLEALWKEVVDKSCLKKILQDFLISFKYTLVFTSNQYVSCMPVFEMLISRLQKVMTRIENFNIYVKIHLTILYYKAIRHTLKLKPNIFEDDDKTEAMNEVGAKFGEYIGSDIKELVREFFPSVIEIYKNGLKSFFEDYFPYKNCQYTFILTVAKGILKNDTLEAQMLAEYMYEQYKMMWGDSGDILNILRESRYQEVRFFLNADVFASSPFSPR</sequence>
<reference evidence="11 12" key="1">
    <citation type="submission" date="2023-11" db="EMBL/GenBank/DDBJ databases">
        <authorList>
            <person name="Okamura Y."/>
        </authorList>
    </citation>
    <scope>NUCLEOTIDE SEQUENCE [LARGE SCALE GENOMIC DNA]</scope>
</reference>
<dbReference type="SUPFAM" id="SSF57667">
    <property type="entry name" value="beta-beta-alpha zinc fingers"/>
    <property type="match status" value="2"/>
</dbReference>
<feature type="binding site" evidence="8">
    <location>
        <position position="78"/>
    </location>
    <ligand>
        <name>Zn(2+)</name>
        <dbReference type="ChEBI" id="CHEBI:29105"/>
    </ligand>
</feature>
<dbReference type="PANTHER" id="PTHR24379:SF116">
    <property type="entry name" value="ZINC FINGER PROTEIN 11"/>
    <property type="match status" value="1"/>
</dbReference>
<evidence type="ECO:0000256" key="1">
    <source>
        <dbReference type="ARBA" id="ARBA00004123"/>
    </source>
</evidence>
<dbReference type="PANTHER" id="PTHR24379">
    <property type="entry name" value="KRAB AND ZINC FINGER DOMAIN-CONTAINING"/>
    <property type="match status" value="1"/>
</dbReference>
<dbReference type="FunFam" id="3.30.160.60:FF:000870">
    <property type="entry name" value="zinc finger protein 197 isoform X1"/>
    <property type="match status" value="1"/>
</dbReference>
<evidence type="ECO:0000256" key="4">
    <source>
        <dbReference type="ARBA" id="ARBA00022771"/>
    </source>
</evidence>
<dbReference type="GO" id="GO:1990837">
    <property type="term" value="F:sequence-specific double-stranded DNA binding"/>
    <property type="evidence" value="ECO:0007669"/>
    <property type="project" value="UniProtKB-ARBA"/>
</dbReference>
<gene>
    <name evidence="11" type="ORF">LNINA_LOCUS8485</name>
</gene>
<evidence type="ECO:0000259" key="10">
    <source>
        <dbReference type="PROSITE" id="PS51915"/>
    </source>
</evidence>
<proteinExistence type="predicted"/>
<keyword evidence="2 8" id="KW-0479">Metal-binding</keyword>
<dbReference type="SMART" id="SM00355">
    <property type="entry name" value="ZnF_C2H2"/>
    <property type="match status" value="8"/>
</dbReference>
<keyword evidence="3" id="KW-0677">Repeat</keyword>
<evidence type="ECO:0000256" key="2">
    <source>
        <dbReference type="ARBA" id="ARBA00022723"/>
    </source>
</evidence>
<dbReference type="PROSITE" id="PS51915">
    <property type="entry name" value="ZAD"/>
    <property type="match status" value="1"/>
</dbReference>
<evidence type="ECO:0000256" key="3">
    <source>
        <dbReference type="ARBA" id="ARBA00022737"/>
    </source>
</evidence>
<feature type="domain" description="C2H2-type" evidence="9">
    <location>
        <begin position="227"/>
        <end position="254"/>
    </location>
</feature>
<feature type="domain" description="C2H2-type" evidence="9">
    <location>
        <begin position="378"/>
        <end position="406"/>
    </location>
</feature>
<dbReference type="Proteomes" id="UP001497472">
    <property type="component" value="Unassembled WGS sequence"/>
</dbReference>
<evidence type="ECO:0000313" key="12">
    <source>
        <dbReference type="Proteomes" id="UP001497472"/>
    </source>
</evidence>
<protein>
    <submittedName>
        <fullName evidence="11">Uncharacterized protein</fullName>
    </submittedName>
</protein>
<feature type="domain" description="C2H2-type" evidence="9">
    <location>
        <begin position="350"/>
        <end position="377"/>
    </location>
</feature>
<dbReference type="Pfam" id="PF00096">
    <property type="entry name" value="zf-C2H2"/>
    <property type="match status" value="2"/>
</dbReference>
<feature type="domain" description="C2H2-type" evidence="9">
    <location>
        <begin position="322"/>
        <end position="349"/>
    </location>
</feature>
<evidence type="ECO:0000256" key="6">
    <source>
        <dbReference type="ARBA" id="ARBA00023242"/>
    </source>
</evidence>
<feature type="binding site" evidence="8">
    <location>
        <position position="81"/>
    </location>
    <ligand>
        <name>Zn(2+)</name>
        <dbReference type="ChEBI" id="CHEBI:29105"/>
    </ligand>
</feature>
<comment type="subcellular location">
    <subcellularLocation>
        <location evidence="1">Nucleus</location>
    </subcellularLocation>
</comment>
<dbReference type="GO" id="GO:0005634">
    <property type="term" value="C:nucleus"/>
    <property type="evidence" value="ECO:0007669"/>
    <property type="project" value="UniProtKB-SubCell"/>
</dbReference>
<evidence type="ECO:0000313" key="11">
    <source>
        <dbReference type="EMBL" id="CAK1549159.1"/>
    </source>
</evidence>
<dbReference type="InterPro" id="IPR012934">
    <property type="entry name" value="Znf_AD"/>
</dbReference>
<feature type="binding site" evidence="8">
    <location>
        <position position="25"/>
    </location>
    <ligand>
        <name>Zn(2+)</name>
        <dbReference type="ChEBI" id="CHEBI:29105"/>
    </ligand>
</feature>
<accession>A0AAV1JI56</accession>
<dbReference type="GO" id="GO:0008270">
    <property type="term" value="F:zinc ion binding"/>
    <property type="evidence" value="ECO:0007669"/>
    <property type="project" value="UniProtKB-UniRule"/>
</dbReference>
<evidence type="ECO:0000256" key="8">
    <source>
        <dbReference type="PROSITE-ProRule" id="PRU01263"/>
    </source>
</evidence>
<comment type="caution">
    <text evidence="11">The sequence shown here is derived from an EMBL/GenBank/DDBJ whole genome shotgun (WGS) entry which is preliminary data.</text>
</comment>
<evidence type="ECO:0000259" key="9">
    <source>
        <dbReference type="PROSITE" id="PS50157"/>
    </source>
</evidence>
<feature type="binding site" evidence="8">
    <location>
        <position position="28"/>
    </location>
    <ligand>
        <name>Zn(2+)</name>
        <dbReference type="ChEBI" id="CHEBI:29105"/>
    </ligand>
</feature>
<dbReference type="InterPro" id="IPR036236">
    <property type="entry name" value="Znf_C2H2_sf"/>
</dbReference>
<evidence type="ECO:0000256" key="5">
    <source>
        <dbReference type="ARBA" id="ARBA00022833"/>
    </source>
</evidence>
<name>A0AAV1JI56_9NEOP</name>
<organism evidence="11 12">
    <name type="scientific">Leptosia nina</name>
    <dbReference type="NCBI Taxonomy" id="320188"/>
    <lineage>
        <taxon>Eukaryota</taxon>
        <taxon>Metazoa</taxon>
        <taxon>Ecdysozoa</taxon>
        <taxon>Arthropoda</taxon>
        <taxon>Hexapoda</taxon>
        <taxon>Insecta</taxon>
        <taxon>Pterygota</taxon>
        <taxon>Neoptera</taxon>
        <taxon>Endopterygota</taxon>
        <taxon>Lepidoptera</taxon>
        <taxon>Glossata</taxon>
        <taxon>Ditrysia</taxon>
        <taxon>Papilionoidea</taxon>
        <taxon>Pieridae</taxon>
        <taxon>Pierinae</taxon>
        <taxon>Leptosia</taxon>
    </lineage>
</organism>
<dbReference type="EMBL" id="CAVLEF010000011">
    <property type="protein sequence ID" value="CAK1549159.1"/>
    <property type="molecule type" value="Genomic_DNA"/>
</dbReference>
<keyword evidence="5 8" id="KW-0862">Zinc</keyword>
<keyword evidence="4 7" id="KW-0863">Zinc-finger</keyword>
<feature type="domain" description="C2H2-type" evidence="9">
    <location>
        <begin position="293"/>
        <end position="321"/>
    </location>
</feature>
<dbReference type="Gene3D" id="3.30.160.60">
    <property type="entry name" value="Classic Zinc Finger"/>
    <property type="match status" value="4"/>
</dbReference>
<feature type="domain" description="ZAD" evidence="10">
    <location>
        <begin position="23"/>
        <end position="105"/>
    </location>
</feature>
<evidence type="ECO:0000256" key="7">
    <source>
        <dbReference type="PROSITE-ProRule" id="PRU00042"/>
    </source>
</evidence>
<dbReference type="PROSITE" id="PS00028">
    <property type="entry name" value="ZINC_FINGER_C2H2_1"/>
    <property type="match status" value="6"/>
</dbReference>
<dbReference type="PROSITE" id="PS50157">
    <property type="entry name" value="ZINC_FINGER_C2H2_2"/>
    <property type="match status" value="5"/>
</dbReference>
<keyword evidence="6" id="KW-0539">Nucleus</keyword>
<dbReference type="SMART" id="SM00868">
    <property type="entry name" value="zf-AD"/>
    <property type="match status" value="1"/>
</dbReference>